<gene>
    <name evidence="2" type="ORF">CKAH01_18489</name>
</gene>
<organism evidence="2 3">
    <name type="scientific">Colletotrichum kahawae</name>
    <name type="common">Coffee berry disease fungus</name>
    <dbReference type="NCBI Taxonomy" id="34407"/>
    <lineage>
        <taxon>Eukaryota</taxon>
        <taxon>Fungi</taxon>
        <taxon>Dikarya</taxon>
        <taxon>Ascomycota</taxon>
        <taxon>Pezizomycotina</taxon>
        <taxon>Sordariomycetes</taxon>
        <taxon>Hypocreomycetidae</taxon>
        <taxon>Glomerellales</taxon>
        <taxon>Glomerellaceae</taxon>
        <taxon>Colletotrichum</taxon>
        <taxon>Colletotrichum gloeosporioides species complex</taxon>
    </lineage>
</organism>
<feature type="region of interest" description="Disordered" evidence="1">
    <location>
        <begin position="1"/>
        <end position="21"/>
    </location>
</feature>
<name>A0AAD9Y674_COLKA</name>
<keyword evidence="3" id="KW-1185">Reference proteome</keyword>
<evidence type="ECO:0000313" key="3">
    <source>
        <dbReference type="Proteomes" id="UP001281614"/>
    </source>
</evidence>
<evidence type="ECO:0000313" key="2">
    <source>
        <dbReference type="EMBL" id="KAK2742454.1"/>
    </source>
</evidence>
<evidence type="ECO:0000256" key="1">
    <source>
        <dbReference type="SAM" id="MobiDB-lite"/>
    </source>
</evidence>
<dbReference type="Proteomes" id="UP001281614">
    <property type="component" value="Unassembled WGS sequence"/>
</dbReference>
<sequence length="181" mass="20566">MNGDNIDTDDNGQMAGQMPHQRIRARWQVSRVDQNGRNEIGQVVPEHKLTFQFPNLQSLAQALPASNQQPTPNQQPTSTQQPISPQPPFSYYQPQRYRHHRITVPQGYPQPNPNAIPAEVFDTHMMPAIAAFMAGDFRKAAYKTFQAFILAISLYNREVVTEYHREDSGDHEMHDVANAEA</sequence>
<comment type="caution">
    <text evidence="2">The sequence shown here is derived from an EMBL/GenBank/DDBJ whole genome shotgun (WGS) entry which is preliminary data.</text>
</comment>
<protein>
    <submittedName>
        <fullName evidence="2">Uncharacterized protein</fullName>
    </submittedName>
</protein>
<dbReference type="AlphaFoldDB" id="A0AAD9Y674"/>
<feature type="region of interest" description="Disordered" evidence="1">
    <location>
        <begin position="65"/>
        <end position="88"/>
    </location>
</feature>
<accession>A0AAD9Y674</accession>
<proteinExistence type="predicted"/>
<feature type="compositionally biased region" description="Acidic residues" evidence="1">
    <location>
        <begin position="1"/>
        <end position="10"/>
    </location>
</feature>
<reference evidence="2" key="1">
    <citation type="submission" date="2023-02" db="EMBL/GenBank/DDBJ databases">
        <title>Colletotrichum kahawae CIFC_Que2 genome sequencing and assembly.</title>
        <authorList>
            <person name="Baroncelli R."/>
        </authorList>
    </citation>
    <scope>NUCLEOTIDE SEQUENCE</scope>
    <source>
        <strain evidence="2">CIFC_Que2</strain>
    </source>
</reference>
<dbReference type="EMBL" id="VYYT01000331">
    <property type="protein sequence ID" value="KAK2742454.1"/>
    <property type="molecule type" value="Genomic_DNA"/>
</dbReference>